<dbReference type="GO" id="GO:0005524">
    <property type="term" value="F:ATP binding"/>
    <property type="evidence" value="ECO:0007669"/>
    <property type="project" value="UniProtKB-KW"/>
</dbReference>
<dbReference type="AlphaFoldDB" id="A0A919RYT1"/>
<keyword evidence="2" id="KW-0067">ATP-binding</keyword>
<keyword evidence="1" id="KW-0547">Nucleotide-binding</keyword>
<dbReference type="PANTHER" id="PTHR20953:SF3">
    <property type="entry name" value="P-LOOP CONTAINING NUCLEOSIDE TRIPHOSPHATE HYDROLASES SUPERFAMILY PROTEIN"/>
    <property type="match status" value="1"/>
</dbReference>
<evidence type="ECO:0000313" key="5">
    <source>
        <dbReference type="Proteomes" id="UP000679179"/>
    </source>
</evidence>
<dbReference type="Gene3D" id="3.40.50.300">
    <property type="entry name" value="P-loop containing nucleotide triphosphate hydrolases"/>
    <property type="match status" value="1"/>
</dbReference>
<reference evidence="4" key="1">
    <citation type="submission" date="2021-03" db="EMBL/GenBank/DDBJ databases">
        <title>Taxonomic study of Clostridium polyendosporum from meadow-gley soil under rice.</title>
        <authorList>
            <person name="Kobayashi H."/>
            <person name="Tanizawa Y."/>
            <person name="Yagura M."/>
        </authorList>
    </citation>
    <scope>NUCLEOTIDE SEQUENCE</scope>
    <source>
        <strain evidence="4">JCM 30710</strain>
    </source>
</reference>
<keyword evidence="5" id="KW-1185">Reference proteome</keyword>
<dbReference type="InterPro" id="IPR027417">
    <property type="entry name" value="P-loop_NTPase"/>
</dbReference>
<dbReference type="Proteomes" id="UP000679179">
    <property type="component" value="Unassembled WGS sequence"/>
</dbReference>
<evidence type="ECO:0000256" key="1">
    <source>
        <dbReference type="ARBA" id="ARBA00022741"/>
    </source>
</evidence>
<dbReference type="InterPro" id="IPR045735">
    <property type="entry name" value="Spore_III_AA_AAA+_ATPase"/>
</dbReference>
<proteinExistence type="predicted"/>
<dbReference type="EMBL" id="BOPZ01000003">
    <property type="protein sequence ID" value="GIM27955.1"/>
    <property type="molecule type" value="Genomic_DNA"/>
</dbReference>
<comment type="caution">
    <text evidence="4">The sequence shown here is derived from an EMBL/GenBank/DDBJ whole genome shotgun (WGS) entry which is preliminary data.</text>
</comment>
<gene>
    <name evidence="4" type="primary">spoIIIAA</name>
    <name evidence="4" type="ORF">CPJCM30710_06210</name>
</gene>
<name>A0A919RYT1_9CLOT</name>
<sequence>MEEIRSILPFKMYEIINAEEKMDKLQEIRIKINKPIIVSVNNKEIILNYVPSIDDVKNILQKISNYSLYAFEEEIKQGFITIKGGHRIGLSGQWVIENGCVKTIKSVYSLNIRICREVIGCSNSLMKYIVDGERIYNTIIISPPKCGKTTLIRDISRNLSNGFPKLKISGKKVSIIDERSEIAASYNGIPQMDVGIRTDVFDNCLKSSGMMMAIRSMAPEVIICDEIGTNKDIEALLSAYNCGVNIITTIHGNNIEDLYKRIVFKELLDNKVIERVIVLSNRKGIGTVEDIINVISGRKEGECV</sequence>
<protein>
    <submittedName>
        <fullName evidence="4">Stage III sporulation protein AA</fullName>
    </submittedName>
</protein>
<dbReference type="RefSeq" id="WP_246503436.1">
    <property type="nucleotide sequence ID" value="NZ_BOPZ01000003.1"/>
</dbReference>
<evidence type="ECO:0000259" key="3">
    <source>
        <dbReference type="Pfam" id="PF19568"/>
    </source>
</evidence>
<dbReference type="Pfam" id="PF19568">
    <property type="entry name" value="Spore_III_AA"/>
    <property type="match status" value="1"/>
</dbReference>
<evidence type="ECO:0000313" key="4">
    <source>
        <dbReference type="EMBL" id="GIM27955.1"/>
    </source>
</evidence>
<accession>A0A919RYT1</accession>
<feature type="domain" description="Stage III sporulation protein AA AAA+ ATPase" evidence="3">
    <location>
        <begin position="2"/>
        <end position="293"/>
    </location>
</feature>
<dbReference type="InterPro" id="IPR014217">
    <property type="entry name" value="Spore_III_AA"/>
</dbReference>
<dbReference type="SUPFAM" id="SSF52540">
    <property type="entry name" value="P-loop containing nucleoside triphosphate hydrolases"/>
    <property type="match status" value="1"/>
</dbReference>
<dbReference type="PANTHER" id="PTHR20953">
    <property type="entry name" value="KINASE-RELATED"/>
    <property type="match status" value="1"/>
</dbReference>
<organism evidence="4 5">
    <name type="scientific">Clostridium polyendosporum</name>
    <dbReference type="NCBI Taxonomy" id="69208"/>
    <lineage>
        <taxon>Bacteria</taxon>
        <taxon>Bacillati</taxon>
        <taxon>Bacillota</taxon>
        <taxon>Clostridia</taxon>
        <taxon>Eubacteriales</taxon>
        <taxon>Clostridiaceae</taxon>
        <taxon>Clostridium</taxon>
    </lineage>
</organism>
<evidence type="ECO:0000256" key="2">
    <source>
        <dbReference type="ARBA" id="ARBA00022840"/>
    </source>
</evidence>
<dbReference type="NCBIfam" id="TIGR02858">
    <property type="entry name" value="spore_III_AA"/>
    <property type="match status" value="1"/>
</dbReference>